<dbReference type="AlphaFoldDB" id="A0A1D1XG99"/>
<keyword evidence="6" id="KW-0732">Signal</keyword>
<organism evidence="8">
    <name type="scientific">Anthurium amnicola</name>
    <dbReference type="NCBI Taxonomy" id="1678845"/>
    <lineage>
        <taxon>Eukaryota</taxon>
        <taxon>Viridiplantae</taxon>
        <taxon>Streptophyta</taxon>
        <taxon>Embryophyta</taxon>
        <taxon>Tracheophyta</taxon>
        <taxon>Spermatophyta</taxon>
        <taxon>Magnoliopsida</taxon>
        <taxon>Liliopsida</taxon>
        <taxon>Araceae</taxon>
        <taxon>Pothoideae</taxon>
        <taxon>Potheae</taxon>
        <taxon>Anthurium</taxon>
    </lineage>
</organism>
<feature type="active site" description="Charge relay system" evidence="5">
    <location>
        <position position="219"/>
    </location>
</feature>
<dbReference type="PROSITE" id="PS51892">
    <property type="entry name" value="SUBTILASE"/>
    <property type="match status" value="1"/>
</dbReference>
<name>A0A1D1XG99_9ARAE</name>
<reference evidence="8" key="1">
    <citation type="submission" date="2015-07" db="EMBL/GenBank/DDBJ databases">
        <title>Transcriptome Assembly of Anthurium amnicola.</title>
        <authorList>
            <person name="Suzuki J."/>
        </authorList>
    </citation>
    <scope>NUCLEOTIDE SEQUENCE</scope>
</reference>
<feature type="active site" description="Charge relay system" evidence="5">
    <location>
        <position position="187"/>
    </location>
</feature>
<dbReference type="FunFam" id="3.40.50.200:FF:000016">
    <property type="entry name" value="Proprotein convertase subtilisin/kexin type 9"/>
    <property type="match status" value="1"/>
</dbReference>
<evidence type="ECO:0000256" key="2">
    <source>
        <dbReference type="ARBA" id="ARBA00022670"/>
    </source>
</evidence>
<evidence type="ECO:0000256" key="1">
    <source>
        <dbReference type="ARBA" id="ARBA00011073"/>
    </source>
</evidence>
<keyword evidence="2 5" id="KW-0645">Protease</keyword>
<comment type="similarity">
    <text evidence="1 5">Belongs to the peptidase S8 family.</text>
</comment>
<dbReference type="GO" id="GO:0004252">
    <property type="term" value="F:serine-type endopeptidase activity"/>
    <property type="evidence" value="ECO:0007669"/>
    <property type="project" value="UniProtKB-UniRule"/>
</dbReference>
<proteinExistence type="inferred from homology"/>
<dbReference type="PANTHER" id="PTHR43806:SF58">
    <property type="entry name" value="ALKALINE PROTEASE 1-RELATED"/>
    <property type="match status" value="1"/>
</dbReference>
<evidence type="ECO:0000259" key="7">
    <source>
        <dbReference type="Pfam" id="PF00082"/>
    </source>
</evidence>
<keyword evidence="3 5" id="KW-0378">Hydrolase</keyword>
<dbReference type="GO" id="GO:0006508">
    <property type="term" value="P:proteolysis"/>
    <property type="evidence" value="ECO:0007669"/>
    <property type="project" value="UniProtKB-KW"/>
</dbReference>
<dbReference type="SUPFAM" id="SSF52743">
    <property type="entry name" value="Subtilisin-like"/>
    <property type="match status" value="1"/>
</dbReference>
<gene>
    <name evidence="8" type="primary">YSP3_2</name>
    <name evidence="8" type="ORF">g.123187</name>
</gene>
<sequence>MIASSFIKIFSIVVLAALSISAQRECASVQAEDNNTEKKRFIVMLDKEVKNVAKDHYEMMKKCYETRVQSIITDESTSTVFDQSTIRDFSVNGTMQGYTAYFTPEFAKAVEKMKNVILVEEESKAEVDKILRAAPRRFSRRNSINKRVEDNHPTPNVDRIDQAKRPLNGEFIYPDSAGEGVNIFILDNGILLTHNEYGGRAKFGRSFCKDCEKDNEGVHGNIVASIAVGKTVGVARKANVIDVRVLNFDGQGSTANMIEGLSYVIDQHKNGKNKNSVVNMSLRVIPLSHALNHAVKEATDAGIHVAVSAGNSGADACKQSPAAAPSAITVGATEFKSDAIADFSNFGKCVDIFAPGRNITGAGLDNNHRYLKGYFGTSFSSPLVAGTLALLIAKNGNKPPAALTKDLIELSTKGVVTGLKNKKGTPNTFLRTPSP</sequence>
<protein>
    <submittedName>
        <fullName evidence="8">Subtilisin-like protease 3</fullName>
    </submittedName>
</protein>
<dbReference type="Gene3D" id="3.40.50.200">
    <property type="entry name" value="Peptidase S8/S53 domain"/>
    <property type="match status" value="1"/>
</dbReference>
<dbReference type="InterPro" id="IPR015500">
    <property type="entry name" value="Peptidase_S8_subtilisin-rel"/>
</dbReference>
<dbReference type="GO" id="GO:0005615">
    <property type="term" value="C:extracellular space"/>
    <property type="evidence" value="ECO:0007669"/>
    <property type="project" value="TreeGrafter"/>
</dbReference>
<evidence type="ECO:0000256" key="3">
    <source>
        <dbReference type="ARBA" id="ARBA00022801"/>
    </source>
</evidence>
<evidence type="ECO:0000256" key="5">
    <source>
        <dbReference type="PROSITE-ProRule" id="PRU01240"/>
    </source>
</evidence>
<dbReference type="PROSITE" id="PS00138">
    <property type="entry name" value="SUBTILASE_SER"/>
    <property type="match status" value="1"/>
</dbReference>
<dbReference type="InterPro" id="IPR034193">
    <property type="entry name" value="PCSK9_ProteinaseK-like"/>
</dbReference>
<evidence type="ECO:0000313" key="8">
    <source>
        <dbReference type="EMBL" id="JAT41424.1"/>
    </source>
</evidence>
<keyword evidence="4 5" id="KW-0720">Serine protease</keyword>
<dbReference type="InterPro" id="IPR036852">
    <property type="entry name" value="Peptidase_S8/S53_dom_sf"/>
</dbReference>
<dbReference type="InterPro" id="IPR050131">
    <property type="entry name" value="Peptidase_S8_subtilisin-like"/>
</dbReference>
<feature type="chain" id="PRO_5008899451" evidence="6">
    <location>
        <begin position="23"/>
        <end position="435"/>
    </location>
</feature>
<dbReference type="InterPro" id="IPR023828">
    <property type="entry name" value="Peptidase_S8_Ser-AS"/>
</dbReference>
<dbReference type="PRINTS" id="PR00723">
    <property type="entry name" value="SUBTILISIN"/>
</dbReference>
<dbReference type="InterPro" id="IPR000209">
    <property type="entry name" value="Peptidase_S8/S53_dom"/>
</dbReference>
<feature type="domain" description="Peptidase S8/S53" evidence="7">
    <location>
        <begin position="178"/>
        <end position="423"/>
    </location>
</feature>
<feature type="active site" description="Charge relay system" evidence="5">
    <location>
        <position position="378"/>
    </location>
</feature>
<dbReference type="EMBL" id="GDJX01026512">
    <property type="protein sequence ID" value="JAT41424.1"/>
    <property type="molecule type" value="Transcribed_RNA"/>
</dbReference>
<feature type="signal peptide" evidence="6">
    <location>
        <begin position="1"/>
        <end position="22"/>
    </location>
</feature>
<dbReference type="Pfam" id="PF00082">
    <property type="entry name" value="Peptidase_S8"/>
    <property type="match status" value="1"/>
</dbReference>
<accession>A0A1D1XG99</accession>
<dbReference type="CDD" id="cd04077">
    <property type="entry name" value="Peptidases_S8_PCSK9_ProteinaseK_like"/>
    <property type="match status" value="1"/>
</dbReference>
<evidence type="ECO:0000256" key="6">
    <source>
        <dbReference type="SAM" id="SignalP"/>
    </source>
</evidence>
<evidence type="ECO:0000256" key="4">
    <source>
        <dbReference type="ARBA" id="ARBA00022825"/>
    </source>
</evidence>
<dbReference type="PANTHER" id="PTHR43806">
    <property type="entry name" value="PEPTIDASE S8"/>
    <property type="match status" value="1"/>
</dbReference>